<evidence type="ECO:0000313" key="1">
    <source>
        <dbReference type="EMBL" id="SFC89263.1"/>
    </source>
</evidence>
<dbReference type="Gene3D" id="3.90.1200.10">
    <property type="match status" value="1"/>
</dbReference>
<dbReference type="GO" id="GO:0016301">
    <property type="term" value="F:kinase activity"/>
    <property type="evidence" value="ECO:0007669"/>
    <property type="project" value="UniProtKB-KW"/>
</dbReference>
<dbReference type="InterPro" id="IPR011009">
    <property type="entry name" value="Kinase-like_dom_sf"/>
</dbReference>
<keyword evidence="2" id="KW-1185">Reference proteome</keyword>
<dbReference type="SUPFAM" id="SSF56112">
    <property type="entry name" value="Protein kinase-like (PK-like)"/>
    <property type="match status" value="1"/>
</dbReference>
<dbReference type="InterPro" id="IPR006748">
    <property type="entry name" value="NH2Glyco/OHUrea_AB-resist_kin"/>
</dbReference>
<dbReference type="GO" id="GO:0016773">
    <property type="term" value="F:phosphotransferase activity, alcohol group as acceptor"/>
    <property type="evidence" value="ECO:0007669"/>
    <property type="project" value="InterPro"/>
</dbReference>
<dbReference type="GO" id="GO:0019748">
    <property type="term" value="P:secondary metabolic process"/>
    <property type="evidence" value="ECO:0007669"/>
    <property type="project" value="InterPro"/>
</dbReference>
<name>A0A1I1N342_9ACTN</name>
<accession>A0A1I1N342</accession>
<dbReference type="Proteomes" id="UP000199207">
    <property type="component" value="Unassembled WGS sequence"/>
</dbReference>
<dbReference type="OrthoDB" id="3638028at2"/>
<protein>
    <submittedName>
        <fullName evidence="1">Streptomycin 6-kinase</fullName>
    </submittedName>
</protein>
<gene>
    <name evidence="1" type="ORF">SAMN05421773_10783</name>
</gene>
<proteinExistence type="predicted"/>
<evidence type="ECO:0000313" key="2">
    <source>
        <dbReference type="Proteomes" id="UP000199207"/>
    </source>
</evidence>
<reference evidence="1 2" key="1">
    <citation type="submission" date="2016-10" db="EMBL/GenBank/DDBJ databases">
        <authorList>
            <person name="de Groot N.N."/>
        </authorList>
    </citation>
    <scope>NUCLEOTIDE SEQUENCE [LARGE SCALE GENOMIC DNA]</scope>
    <source>
        <strain evidence="1 2">CGMCC 4.5739</strain>
    </source>
</reference>
<dbReference type="AlphaFoldDB" id="A0A1I1N342"/>
<dbReference type="RefSeq" id="WP_093839208.1">
    <property type="nucleotide sequence ID" value="NZ_FOLM01000007.1"/>
</dbReference>
<dbReference type="Pfam" id="PF04655">
    <property type="entry name" value="APH_6_hur"/>
    <property type="match status" value="1"/>
</dbReference>
<keyword evidence="1" id="KW-0418">Kinase</keyword>
<keyword evidence="1" id="KW-0808">Transferase</keyword>
<sequence length="302" mass="32412">MRVPGAFAEATIRREGPPGKAWIDGLPELIGTMLREWELTADGEVLHGHVAVVLPVRRAGGGRAALKVAWPDQYARREPVGLRAWAGRGGVRLLRQDTGRAALLLERLRPSVSLEHRPVREALSTAARVLRLLHSAPPPRELPSVAEEQGPVAGEISRSLPGRPRWQSSLLEAAAGTFLRAGPARGGEAVLLHGDFHYANVLADDTGRWKATDPKPCVGPREYDLLPLLRNRWTELPAGDPGPGLRHRLRILAACAGLDPGAAAEWCRARAAMDALAAEMSHDHGFAARSWAIAGALPAPGP</sequence>
<dbReference type="STRING" id="910347.SAMN05421773_10783"/>
<organism evidence="1 2">
    <name type="scientific">Streptomyces aidingensis</name>
    <dbReference type="NCBI Taxonomy" id="910347"/>
    <lineage>
        <taxon>Bacteria</taxon>
        <taxon>Bacillati</taxon>
        <taxon>Actinomycetota</taxon>
        <taxon>Actinomycetes</taxon>
        <taxon>Kitasatosporales</taxon>
        <taxon>Streptomycetaceae</taxon>
        <taxon>Streptomyces</taxon>
    </lineage>
</organism>
<dbReference type="EMBL" id="FOLM01000007">
    <property type="protein sequence ID" value="SFC89263.1"/>
    <property type="molecule type" value="Genomic_DNA"/>
</dbReference>